<dbReference type="Pfam" id="PF08748">
    <property type="entry name" value="Phage_TAC_4"/>
    <property type="match status" value="1"/>
</dbReference>
<sequence length="154" mass="16947">MNAPAKKASIPAKTEKPAAFVFGKRPETISGKVEFPLPDGSMATLNCTFRYRTRKEFGELWDDVANTAVRLATEQQEQSAKSDGDASKFTYAYMYERGDAANAENAMKYLVSWGDENPPVTKESLNELFDQAPGASASLWDAYRSLCTTGRLGN</sequence>
<comment type="caution">
    <text evidence="1">The sequence shown here is derived from an EMBL/GenBank/DDBJ whole genome shotgun (WGS) entry which is preliminary data.</text>
</comment>
<dbReference type="InterPro" id="IPR014859">
    <property type="entry name" value="Phage_TAC_4"/>
</dbReference>
<reference evidence="1" key="1">
    <citation type="submission" date="2017-10" db="EMBL/GenBank/DDBJ databases">
        <title>Chryseobacterium sp. B5 is a hydrocarbonoclastic and plant growth promoting bacterium.</title>
        <authorList>
            <person name="Thijs S."/>
            <person name="Gkorezis P."/>
            <person name="Van Hamme J."/>
        </authorList>
    </citation>
    <scope>NUCLEOTIDE SEQUENCE</scope>
    <source>
        <strain evidence="1">B5</strain>
    </source>
</reference>
<organism evidence="1">
    <name type="scientific">Chryseobacterium sp. B5</name>
    <dbReference type="NCBI Taxonomy" id="2050562"/>
    <lineage>
        <taxon>Bacteria</taxon>
        <taxon>Pseudomonadati</taxon>
        <taxon>Bacteroidota</taxon>
        <taxon>Flavobacteriia</taxon>
        <taxon>Flavobacteriales</taxon>
        <taxon>Weeksellaceae</taxon>
        <taxon>Chryseobacterium group</taxon>
        <taxon>Chryseobacterium</taxon>
    </lineage>
</organism>
<dbReference type="AlphaFoldDB" id="A0A2G7T8M4"/>
<proteinExistence type="predicted"/>
<evidence type="ECO:0000313" key="1">
    <source>
        <dbReference type="EMBL" id="PII36240.1"/>
    </source>
</evidence>
<accession>A0A2G7T8M4</accession>
<dbReference type="EMBL" id="PEKC01000023">
    <property type="protein sequence ID" value="PII36240.1"/>
    <property type="molecule type" value="Genomic_DNA"/>
</dbReference>
<protein>
    <recommendedName>
        <fullName evidence="2">Tail assembly chaperone</fullName>
    </recommendedName>
</protein>
<name>A0A2G7T8M4_9FLAO</name>
<gene>
    <name evidence="1" type="ORF">CTI11_08830</name>
</gene>
<evidence type="ECO:0008006" key="2">
    <source>
        <dbReference type="Google" id="ProtNLM"/>
    </source>
</evidence>